<evidence type="ECO:0000313" key="3">
    <source>
        <dbReference type="Proteomes" id="UP000193067"/>
    </source>
</evidence>
<keyword evidence="3" id="KW-1185">Reference proteome</keyword>
<feature type="compositionally biased region" description="Pro residues" evidence="1">
    <location>
        <begin position="139"/>
        <end position="149"/>
    </location>
</feature>
<gene>
    <name evidence="2" type="ORF">PYCCODRAFT_485108</name>
</gene>
<evidence type="ECO:0000256" key="1">
    <source>
        <dbReference type="SAM" id="MobiDB-lite"/>
    </source>
</evidence>
<dbReference type="AlphaFoldDB" id="A0A1Y2ILS1"/>
<name>A0A1Y2ILS1_TRAC3</name>
<organism evidence="2 3">
    <name type="scientific">Trametes coccinea (strain BRFM310)</name>
    <name type="common">Pycnoporus coccineus</name>
    <dbReference type="NCBI Taxonomy" id="1353009"/>
    <lineage>
        <taxon>Eukaryota</taxon>
        <taxon>Fungi</taxon>
        <taxon>Dikarya</taxon>
        <taxon>Basidiomycota</taxon>
        <taxon>Agaricomycotina</taxon>
        <taxon>Agaricomycetes</taxon>
        <taxon>Polyporales</taxon>
        <taxon>Polyporaceae</taxon>
        <taxon>Trametes</taxon>
    </lineage>
</organism>
<proteinExistence type="predicted"/>
<accession>A0A1Y2ILS1</accession>
<evidence type="ECO:0000313" key="2">
    <source>
        <dbReference type="EMBL" id="OSD01564.1"/>
    </source>
</evidence>
<sequence>MASPSPPYIYIVVAPLVHPPRQDHAHVLQYTVPIHTLLIAFQSLPLASSLTQCSHSPSQSRSTSSIAQLSKLSSSSLAHPACPRARRVSLSALTEHPPLWHAQPHIRLIVRSSLLHPSDRQDRFLSPRLRLIGHDTPSAHPPGHMPPSLPSILPSSASALTSLIRQLQPTSRASSHTPPREVLPSALLPLLPSHPHPWAVATALTSFSTLRLPAVVWLASRCVPLRLRANPPLSVNCRISVRASPFSPSARRLRQPRPRSVDALTSCLPRGSPVGTAQTRPLRGRLPCHIHVSMPLMAL</sequence>
<reference evidence="2 3" key="1">
    <citation type="journal article" date="2015" name="Biotechnol. Biofuels">
        <title>Enhanced degradation of softwood versus hardwood by the white-rot fungus Pycnoporus coccineus.</title>
        <authorList>
            <person name="Couturier M."/>
            <person name="Navarro D."/>
            <person name="Chevret D."/>
            <person name="Henrissat B."/>
            <person name="Piumi F."/>
            <person name="Ruiz-Duenas F.J."/>
            <person name="Martinez A.T."/>
            <person name="Grigoriev I.V."/>
            <person name="Riley R."/>
            <person name="Lipzen A."/>
            <person name="Berrin J.G."/>
            <person name="Master E.R."/>
            <person name="Rosso M.N."/>
        </authorList>
    </citation>
    <scope>NUCLEOTIDE SEQUENCE [LARGE SCALE GENOMIC DNA]</scope>
    <source>
        <strain evidence="2 3">BRFM310</strain>
    </source>
</reference>
<dbReference type="EMBL" id="KZ084110">
    <property type="protein sequence ID" value="OSD01564.1"/>
    <property type="molecule type" value="Genomic_DNA"/>
</dbReference>
<feature type="region of interest" description="Disordered" evidence="1">
    <location>
        <begin position="132"/>
        <end position="151"/>
    </location>
</feature>
<dbReference type="Proteomes" id="UP000193067">
    <property type="component" value="Unassembled WGS sequence"/>
</dbReference>
<protein>
    <submittedName>
        <fullName evidence="2">Uncharacterized protein</fullName>
    </submittedName>
</protein>